<keyword evidence="5" id="KW-1185">Reference proteome</keyword>
<proteinExistence type="inferred from homology"/>
<dbReference type="PANTHER" id="PTHR43007:SF1">
    <property type="entry name" value="2-PHOSPHO-L-LACTATE TRANSFERASE"/>
    <property type="match status" value="1"/>
</dbReference>
<dbReference type="PANTHER" id="PTHR43007">
    <property type="entry name" value="2-PHOSPHO-L-LACTATE TRANSFERASE"/>
    <property type="match status" value="1"/>
</dbReference>
<sequence length="386" mass="40290">MGAVDVVQAEQHADTPAPRRITMLSGGVGGAKFARGLRHCLQQVGSGGAENGGAEHGGADRGCDPPAVTCVVNTGDDMWMHGLRVCPDLDSMMYGLAGVNDTDRGWGRAGESERVSAELLDYGVGIDWFTLGDLDLATHIARTEMLRAGTGLARVTRELTARWDLGATLLPATEHEVETRVRVGEQTDETIHFEEWWVRHRAGLPARGFLHHGAEGAAPAPGVLEAIENAELIILAPSNPVVSIGAILAIPGIRSALRAARAPVIGLSPIIGSTHVLGMASQCLRAVGAEVSAAGVAEHFGSRAQGGLLDGWLVDSGDADSVARVEAAGIRCLAVPLLMDSDPLTADMARAVHELADRITPGAARPAGHGQRGTPLIPRGARTPVR</sequence>
<dbReference type="Gene3D" id="3.40.50.10680">
    <property type="entry name" value="CofD-like domains"/>
    <property type="match status" value="1"/>
</dbReference>
<evidence type="ECO:0000313" key="4">
    <source>
        <dbReference type="EMBL" id="SMY11968.1"/>
    </source>
</evidence>
<dbReference type="AlphaFoldDB" id="A0A2H1L4Y7"/>
<name>A0A2H1L4Y7_9MICO</name>
<dbReference type="InterPro" id="IPR010115">
    <property type="entry name" value="FbiA/CofD"/>
</dbReference>
<dbReference type="Gene3D" id="1.10.8.240">
    <property type="entry name" value="CofD-like domain"/>
    <property type="match status" value="1"/>
</dbReference>
<evidence type="ECO:0000256" key="2">
    <source>
        <dbReference type="ARBA" id="ARBA00022842"/>
    </source>
</evidence>
<gene>
    <name evidence="4" type="ORF">BJEO58_01562</name>
</gene>
<dbReference type="EC" id="2.7.8.28" evidence="4"/>
<organism evidence="4 5">
    <name type="scientific">Brevibacterium jeotgali</name>
    <dbReference type="NCBI Taxonomy" id="1262550"/>
    <lineage>
        <taxon>Bacteria</taxon>
        <taxon>Bacillati</taxon>
        <taxon>Actinomycetota</taxon>
        <taxon>Actinomycetes</taxon>
        <taxon>Micrococcales</taxon>
        <taxon>Brevibacteriaceae</taxon>
        <taxon>Brevibacterium</taxon>
    </lineage>
</organism>
<accession>A0A2H1L4Y7</accession>
<dbReference type="InterPro" id="IPR038136">
    <property type="entry name" value="CofD-like_dom_sf"/>
</dbReference>
<reference evidence="5" key="1">
    <citation type="submission" date="2017-03" db="EMBL/GenBank/DDBJ databases">
        <authorList>
            <person name="Monnet C."/>
        </authorList>
    </citation>
    <scope>NUCLEOTIDE SEQUENCE [LARGE SCALE GENOMIC DNA]</scope>
    <source>
        <strain evidence="5">SJ5-8</strain>
    </source>
</reference>
<evidence type="ECO:0000256" key="1">
    <source>
        <dbReference type="ARBA" id="ARBA00022679"/>
    </source>
</evidence>
<protein>
    <submittedName>
        <fullName evidence="4">LPPG:FO 2-phospho-L-lactate transferase</fullName>
        <ecNumber evidence="4">2.7.8.28</ecNumber>
    </submittedName>
</protein>
<feature type="region of interest" description="Disordered" evidence="3">
    <location>
        <begin position="361"/>
        <end position="386"/>
    </location>
</feature>
<dbReference type="GO" id="GO:0043743">
    <property type="term" value="F:LPPG:FO 2-phospho-L-lactate transferase activity"/>
    <property type="evidence" value="ECO:0007669"/>
    <property type="project" value="UniProtKB-EC"/>
</dbReference>
<dbReference type="Proteomes" id="UP000234462">
    <property type="component" value="Unassembled WGS sequence"/>
</dbReference>
<evidence type="ECO:0000256" key="3">
    <source>
        <dbReference type="SAM" id="MobiDB-lite"/>
    </source>
</evidence>
<keyword evidence="1 4" id="KW-0808">Transferase</keyword>
<dbReference type="GO" id="GO:0000287">
    <property type="term" value="F:magnesium ion binding"/>
    <property type="evidence" value="ECO:0007669"/>
    <property type="project" value="InterPro"/>
</dbReference>
<evidence type="ECO:0000313" key="5">
    <source>
        <dbReference type="Proteomes" id="UP000234462"/>
    </source>
</evidence>
<dbReference type="RefSeq" id="WP_246075880.1">
    <property type="nucleotide sequence ID" value="NZ_FXZM01000006.1"/>
</dbReference>
<dbReference type="Pfam" id="PF01933">
    <property type="entry name" value="CofD"/>
    <property type="match status" value="1"/>
</dbReference>
<dbReference type="HAMAP" id="MF_01257">
    <property type="entry name" value="CofD"/>
    <property type="match status" value="1"/>
</dbReference>
<dbReference type="InterPro" id="IPR002882">
    <property type="entry name" value="CofD"/>
</dbReference>
<keyword evidence="2" id="KW-0460">Magnesium</keyword>
<dbReference type="NCBIfam" id="TIGR01819">
    <property type="entry name" value="F420_cofD"/>
    <property type="match status" value="1"/>
</dbReference>
<dbReference type="SUPFAM" id="SSF142338">
    <property type="entry name" value="CofD-like"/>
    <property type="match status" value="1"/>
</dbReference>
<dbReference type="EMBL" id="FXZM01000006">
    <property type="protein sequence ID" value="SMY11968.1"/>
    <property type="molecule type" value="Genomic_DNA"/>
</dbReference>